<keyword evidence="4" id="KW-1185">Reference proteome</keyword>
<evidence type="ECO:0000313" key="3">
    <source>
        <dbReference type="EMBL" id="KAG0315626.1"/>
    </source>
</evidence>
<feature type="compositionally biased region" description="Low complexity" evidence="1">
    <location>
        <begin position="171"/>
        <end position="195"/>
    </location>
</feature>
<evidence type="ECO:0000259" key="2">
    <source>
        <dbReference type="PROSITE" id="PS50181"/>
    </source>
</evidence>
<feature type="domain" description="F-box" evidence="2">
    <location>
        <begin position="34"/>
        <end position="81"/>
    </location>
</feature>
<accession>A0A9P6R9Q3</accession>
<feature type="compositionally biased region" description="Basic residues" evidence="1">
    <location>
        <begin position="132"/>
        <end position="143"/>
    </location>
</feature>
<dbReference type="SUPFAM" id="SSF81383">
    <property type="entry name" value="F-box domain"/>
    <property type="match status" value="1"/>
</dbReference>
<comment type="caution">
    <text evidence="3">The sequence shown here is derived from an EMBL/GenBank/DDBJ whole genome shotgun (WGS) entry which is preliminary data.</text>
</comment>
<dbReference type="InterPro" id="IPR036047">
    <property type="entry name" value="F-box-like_dom_sf"/>
</dbReference>
<feature type="region of interest" description="Disordered" evidence="1">
    <location>
        <begin position="393"/>
        <end position="425"/>
    </location>
</feature>
<dbReference type="Pfam" id="PF12937">
    <property type="entry name" value="F-box-like"/>
    <property type="match status" value="1"/>
</dbReference>
<feature type="compositionally biased region" description="Low complexity" evidence="1">
    <location>
        <begin position="404"/>
        <end position="425"/>
    </location>
</feature>
<evidence type="ECO:0000313" key="4">
    <source>
        <dbReference type="Proteomes" id="UP000823405"/>
    </source>
</evidence>
<protein>
    <recommendedName>
        <fullName evidence="2">F-box domain-containing protein</fullName>
    </recommendedName>
</protein>
<dbReference type="AlphaFoldDB" id="A0A9P6R9Q3"/>
<feature type="compositionally biased region" description="Basic and acidic residues" evidence="1">
    <location>
        <begin position="200"/>
        <end position="211"/>
    </location>
</feature>
<organism evidence="3 4">
    <name type="scientific">Linnemannia gamsii</name>
    <dbReference type="NCBI Taxonomy" id="64522"/>
    <lineage>
        <taxon>Eukaryota</taxon>
        <taxon>Fungi</taxon>
        <taxon>Fungi incertae sedis</taxon>
        <taxon>Mucoromycota</taxon>
        <taxon>Mortierellomycotina</taxon>
        <taxon>Mortierellomycetes</taxon>
        <taxon>Mortierellales</taxon>
        <taxon>Mortierellaceae</taxon>
        <taxon>Linnemannia</taxon>
    </lineage>
</organism>
<feature type="compositionally biased region" description="Low complexity" evidence="1">
    <location>
        <begin position="490"/>
        <end position="508"/>
    </location>
</feature>
<dbReference type="Proteomes" id="UP000823405">
    <property type="component" value="Unassembled WGS sequence"/>
</dbReference>
<evidence type="ECO:0000256" key="1">
    <source>
        <dbReference type="SAM" id="MobiDB-lite"/>
    </source>
</evidence>
<name>A0A9P6R9Q3_9FUNG</name>
<dbReference type="EMBL" id="JAAAIN010000362">
    <property type="protein sequence ID" value="KAG0315626.1"/>
    <property type="molecule type" value="Genomic_DNA"/>
</dbReference>
<sequence>MPAAELHDTTAVAAPPPSPMPSTLDQAPPSISQLSLFTRLPSELILDIFSYLDIVTIFRFLDTCRYHRYLLLNLPEIWNRVRFIPLSEYSTTANTAIASLSAAAATSSGGTSLTGFGARAGTGTEAVAGPSRYRRPIRTKKPSWQRDDSESSSSESESGSDGSDDTKSKAHASTTAATSLAGSTSTATDTGAVGAHRLKHAENERDRERGGSRTLISEIYAVLRRFRKENRLVDFVREIYMDSTDSQHFPSPLIMLIKFPNLHTLSSRYRRNQTSLTTDTHILKDHLRNGGILPHSLKLRKWDIFHPYMAKEDVIGFKAILDAISAVGGTDRTEDPSRVVRAERSGAGSSKVQGVQLDIKMCPGPIIYEPGPSQNTIQGSYTGNGIHWAVPNAQPQASTPPPALTTATATATTAAGSTTPPSAETAATQAHPEACTSIVWTLEKCRVCDASQDRCYRCVGQCRACGAVRAPPFINHQTFLERERARHTSARSASSTTTIGSASGPSAGRPATPPGSISLSQMSNTTGAQPIMSAYYPLSSSSPFSAVSAVTSILAPSFLLSGLTSPPPVIAPVALALPPEFSLFD</sequence>
<feature type="region of interest" description="Disordered" evidence="1">
    <location>
        <begin position="1"/>
        <end position="25"/>
    </location>
</feature>
<feature type="compositionally biased region" description="Low complexity" evidence="1">
    <location>
        <begin position="107"/>
        <end position="117"/>
    </location>
</feature>
<dbReference type="OrthoDB" id="2322499at2759"/>
<gene>
    <name evidence="3" type="ORF">BGZ97_008032</name>
</gene>
<proteinExistence type="predicted"/>
<dbReference type="Gene3D" id="1.20.1280.50">
    <property type="match status" value="1"/>
</dbReference>
<feature type="compositionally biased region" description="Low complexity" evidence="1">
    <location>
        <begin position="151"/>
        <end position="161"/>
    </location>
</feature>
<reference evidence="3" key="1">
    <citation type="journal article" date="2020" name="Fungal Divers.">
        <title>Resolving the Mortierellaceae phylogeny through synthesis of multi-gene phylogenetics and phylogenomics.</title>
        <authorList>
            <person name="Vandepol N."/>
            <person name="Liber J."/>
            <person name="Desiro A."/>
            <person name="Na H."/>
            <person name="Kennedy M."/>
            <person name="Barry K."/>
            <person name="Grigoriev I.V."/>
            <person name="Miller A.N."/>
            <person name="O'Donnell K."/>
            <person name="Stajich J.E."/>
            <person name="Bonito G."/>
        </authorList>
    </citation>
    <scope>NUCLEOTIDE SEQUENCE</scope>
    <source>
        <strain evidence="3">NVP60</strain>
    </source>
</reference>
<feature type="region of interest" description="Disordered" evidence="1">
    <location>
        <begin position="107"/>
        <end position="211"/>
    </location>
</feature>
<dbReference type="PROSITE" id="PS50181">
    <property type="entry name" value="FBOX"/>
    <property type="match status" value="1"/>
</dbReference>
<feature type="region of interest" description="Disordered" evidence="1">
    <location>
        <begin position="482"/>
        <end position="523"/>
    </location>
</feature>
<dbReference type="InterPro" id="IPR001810">
    <property type="entry name" value="F-box_dom"/>
</dbReference>